<keyword evidence="3" id="KW-1185">Reference proteome</keyword>
<gene>
    <name evidence="2" type="ORF">CSHISOI_08541</name>
</gene>
<name>A0A5Q4BJV9_9PEZI</name>
<reference evidence="2 3" key="1">
    <citation type="journal article" date="2019" name="Sci. Rep.">
        <title>Colletotrichum shisoi sp. nov., an anthracnose pathogen of Perilla frutescens in Japan: molecular phylogenetic, morphological and genomic evidence.</title>
        <authorList>
            <person name="Gan P."/>
            <person name="Tsushima A."/>
            <person name="Hiroyama R."/>
            <person name="Narusaka M."/>
            <person name="Takano Y."/>
            <person name="Narusaka Y."/>
            <person name="Kawaradani M."/>
            <person name="Damm U."/>
            <person name="Shirasu K."/>
        </authorList>
    </citation>
    <scope>NUCLEOTIDE SEQUENCE [LARGE SCALE GENOMIC DNA]</scope>
    <source>
        <strain evidence="2 3">PG-2018a</strain>
    </source>
</reference>
<evidence type="ECO:0000313" key="2">
    <source>
        <dbReference type="EMBL" id="TQN66927.1"/>
    </source>
</evidence>
<accession>A0A5Q4BJV9</accession>
<feature type="region of interest" description="Disordered" evidence="1">
    <location>
        <begin position="1"/>
        <end position="73"/>
    </location>
</feature>
<organism evidence="2 3">
    <name type="scientific">Colletotrichum shisoi</name>
    <dbReference type="NCBI Taxonomy" id="2078593"/>
    <lineage>
        <taxon>Eukaryota</taxon>
        <taxon>Fungi</taxon>
        <taxon>Dikarya</taxon>
        <taxon>Ascomycota</taxon>
        <taxon>Pezizomycotina</taxon>
        <taxon>Sordariomycetes</taxon>
        <taxon>Hypocreomycetidae</taxon>
        <taxon>Glomerellales</taxon>
        <taxon>Glomerellaceae</taxon>
        <taxon>Colletotrichum</taxon>
        <taxon>Colletotrichum destructivum species complex</taxon>
    </lineage>
</organism>
<feature type="compositionally biased region" description="Low complexity" evidence="1">
    <location>
        <begin position="59"/>
        <end position="73"/>
    </location>
</feature>
<dbReference type="OrthoDB" id="5194604at2759"/>
<feature type="non-terminal residue" evidence="2">
    <location>
        <position position="226"/>
    </location>
</feature>
<feature type="compositionally biased region" description="Basic and acidic residues" evidence="1">
    <location>
        <begin position="11"/>
        <end position="26"/>
    </location>
</feature>
<protein>
    <recommendedName>
        <fullName evidence="4">Polymer-forming cytoskeletal protein</fullName>
    </recommendedName>
</protein>
<dbReference type="AlphaFoldDB" id="A0A5Q4BJV9"/>
<feature type="compositionally biased region" description="Low complexity" evidence="1">
    <location>
        <begin position="31"/>
        <end position="48"/>
    </location>
</feature>
<dbReference type="EMBL" id="PUHP01001047">
    <property type="protein sequence ID" value="TQN66927.1"/>
    <property type="molecule type" value="Genomic_DNA"/>
</dbReference>
<evidence type="ECO:0000256" key="1">
    <source>
        <dbReference type="SAM" id="MobiDB-lite"/>
    </source>
</evidence>
<evidence type="ECO:0000313" key="3">
    <source>
        <dbReference type="Proteomes" id="UP000326340"/>
    </source>
</evidence>
<proteinExistence type="predicted"/>
<comment type="caution">
    <text evidence="2">The sequence shown here is derived from an EMBL/GenBank/DDBJ whole genome shotgun (WGS) entry which is preliminary data.</text>
</comment>
<sequence length="226" mass="23894">MPAKSKQPSRKGKEVPARCEPHDQRYDASPTGTASSCYTSSSTTAATGPSPPTEYDEPTGTAATKTATATATTTAVPAEVKKCKSIRSEGEVTLQGPLRIAGSVAAGGNATFNGDFDVRDRVEAYGAIEVNGNLVCEWVPPLFSFPLVGHMAVGERIKGFGKLSIAGTCEVDELEIYGSTLIQGFLKCKKMTLYGSLTIVGPNSGYHVEEEEKIWGAIIRREEGVG</sequence>
<dbReference type="Proteomes" id="UP000326340">
    <property type="component" value="Unassembled WGS sequence"/>
</dbReference>
<evidence type="ECO:0008006" key="4">
    <source>
        <dbReference type="Google" id="ProtNLM"/>
    </source>
</evidence>